<dbReference type="CDD" id="cd02440">
    <property type="entry name" value="AdoMet_MTases"/>
    <property type="match status" value="1"/>
</dbReference>
<keyword evidence="6" id="KW-1185">Reference proteome</keyword>
<evidence type="ECO:0000256" key="1">
    <source>
        <dbReference type="ARBA" id="ARBA00022603"/>
    </source>
</evidence>
<dbReference type="PANTHER" id="PTHR43464:SF19">
    <property type="entry name" value="UBIQUINONE BIOSYNTHESIS O-METHYLTRANSFERASE, MITOCHONDRIAL"/>
    <property type="match status" value="1"/>
</dbReference>
<reference evidence="5 6" key="1">
    <citation type="submission" date="2018-04" db="EMBL/GenBank/DDBJ databases">
        <title>Complete genome sequence of the nitrogen-fixing bacterium Azospirillum humicireducens type strain SgZ-5.</title>
        <authorList>
            <person name="Yu Z."/>
        </authorList>
    </citation>
    <scope>NUCLEOTIDE SEQUENCE [LARGE SCALE GENOMIC DNA]</scope>
    <source>
        <strain evidence="5 6">SgZ-5</strain>
        <plasmid evidence="5 6">pYZ5</plasmid>
    </source>
</reference>
<keyword evidence="2 5" id="KW-0808">Transferase</keyword>
<gene>
    <name evidence="5" type="ORF">A6A40_27105</name>
</gene>
<evidence type="ECO:0000256" key="3">
    <source>
        <dbReference type="ARBA" id="ARBA00022691"/>
    </source>
</evidence>
<accession>A0A2R4VW47</accession>
<geneLocation type="plasmid" evidence="5 6">
    <name>pYZ5</name>
</geneLocation>
<dbReference type="SUPFAM" id="SSF53335">
    <property type="entry name" value="S-adenosyl-L-methionine-dependent methyltransferases"/>
    <property type="match status" value="1"/>
</dbReference>
<evidence type="ECO:0000313" key="6">
    <source>
        <dbReference type="Proteomes" id="UP000077405"/>
    </source>
</evidence>
<evidence type="ECO:0000256" key="2">
    <source>
        <dbReference type="ARBA" id="ARBA00022679"/>
    </source>
</evidence>
<dbReference type="InterPro" id="IPR013216">
    <property type="entry name" value="Methyltransf_11"/>
</dbReference>
<name>A0A2R4VW47_9PROT</name>
<dbReference type="OrthoDB" id="7348755at2"/>
<dbReference type="KEGG" id="ahu:A6A40_27105"/>
<organism evidence="5 6">
    <name type="scientific">Azospirillum humicireducens</name>
    <dbReference type="NCBI Taxonomy" id="1226968"/>
    <lineage>
        <taxon>Bacteria</taxon>
        <taxon>Pseudomonadati</taxon>
        <taxon>Pseudomonadota</taxon>
        <taxon>Alphaproteobacteria</taxon>
        <taxon>Rhodospirillales</taxon>
        <taxon>Azospirillaceae</taxon>
        <taxon>Azospirillum</taxon>
    </lineage>
</organism>
<sequence>MIKGTQGYGDNAPALAEQYESITFADVHHEVMHLFPSPPARVLDVGAGSGRDAAALAMLGHRVVAVEPTAALRQEGLRLHGGKPIEWVDDHLPDLLQLHRRKDRFDLILLTAVWMHLDIQERRTAMESLAGLLSPNGRISMSLRYGPVPEGRRMFEVSADETIELAALHGLDALHVTERSDMLGRPNIRWAFVVLETRT</sequence>
<protein>
    <submittedName>
        <fullName evidence="5">SAM-dependent methyltransferase</fullName>
    </submittedName>
</protein>
<evidence type="ECO:0000259" key="4">
    <source>
        <dbReference type="Pfam" id="PF08241"/>
    </source>
</evidence>
<feature type="domain" description="Methyltransferase type 11" evidence="4">
    <location>
        <begin position="43"/>
        <end position="139"/>
    </location>
</feature>
<dbReference type="GO" id="GO:0008757">
    <property type="term" value="F:S-adenosylmethionine-dependent methyltransferase activity"/>
    <property type="evidence" value="ECO:0007669"/>
    <property type="project" value="InterPro"/>
</dbReference>
<dbReference type="AlphaFoldDB" id="A0A2R4VW47"/>
<proteinExistence type="predicted"/>
<keyword evidence="3" id="KW-0949">S-adenosyl-L-methionine</keyword>
<dbReference type="RefSeq" id="WP_108548896.1">
    <property type="nucleotide sequence ID" value="NZ_CP028906.1"/>
</dbReference>
<keyword evidence="1 5" id="KW-0489">Methyltransferase</keyword>
<dbReference type="InterPro" id="IPR029063">
    <property type="entry name" value="SAM-dependent_MTases_sf"/>
</dbReference>
<dbReference type="Proteomes" id="UP000077405">
    <property type="component" value="Plasmid pYZ5"/>
</dbReference>
<keyword evidence="5" id="KW-0614">Plasmid</keyword>
<evidence type="ECO:0000313" key="5">
    <source>
        <dbReference type="EMBL" id="AWB08642.1"/>
    </source>
</evidence>
<dbReference type="EMBL" id="CP028906">
    <property type="protein sequence ID" value="AWB08642.1"/>
    <property type="molecule type" value="Genomic_DNA"/>
</dbReference>
<dbReference type="Pfam" id="PF08241">
    <property type="entry name" value="Methyltransf_11"/>
    <property type="match status" value="1"/>
</dbReference>
<dbReference type="Gene3D" id="3.40.50.150">
    <property type="entry name" value="Vaccinia Virus protein VP39"/>
    <property type="match status" value="1"/>
</dbReference>
<dbReference type="PANTHER" id="PTHR43464">
    <property type="entry name" value="METHYLTRANSFERASE"/>
    <property type="match status" value="1"/>
</dbReference>
<dbReference type="GO" id="GO:0032259">
    <property type="term" value="P:methylation"/>
    <property type="evidence" value="ECO:0007669"/>
    <property type="project" value="UniProtKB-KW"/>
</dbReference>